<feature type="signal peptide" evidence="9">
    <location>
        <begin position="1"/>
        <end position="32"/>
    </location>
</feature>
<sequence length="1098" mass="112273">MSHPRLRFLSRAAAAALGAGALTLSFVTPSVAAPDTPDAPSSSQQMLERLKDLKVAGSLRGATGEVSVYVQFTGEGTFAATQSDAVKQGKQRPSKNVAKVKSLRQGIETKGSSAAAQADAKVLYKTSNALPGVALRGDAQAITDLAARPDVAKITAIVPKHPDNSGTDIDTGALASWQKLNQTGEGITIAVLDTGIDYTHAGFGGPGTLEAYKTAQASATLPTAASGLLDPKKFIGGWDLVGDDYDANPNNPTYQPVPHPDPNPLDCSTAGHGSHVAGTAAGYGTTADGKTFKGDYSTLTEKQVKAMRIGPGSAPEASLVGIRVFGCEGSSDVVGQALDYVLDPNRDGDFSDRAQIVNMSLGSDFSPTDDPENDIVDALSAQGILSVVASGNSSDVTDVGGSPGNSRSSLTVANSVGSLAAADPTDVTAPSELAGAYASQLSANFPWAGAVSGDVVVADGGSATTGCQPITGNVKGKWVFLHWTDDPTGQALPCGSKARFDNAEKAGATGVVLDAPSDYFTAGIAGNTTIPGVQLTKSSADKLHAAAEAGTLKVTVDPSKRGTVTSPTGVKDSLNASSSRGVHGTNGVSKPDVAAPGTSIGSVGVGSGNGAAVMSGTSMATPHTAGIAALVAASGNYTPQQIKALVMNTATTDVLKDGVAYGPHRVGSGRVEARKALENHVIAYDKDAADVTSVVFGVIEAKPGTSRFTRTVELKNLGTTPVTYNVSYLAATAMPGATISLDKKSVTVPSKGIARVKVTLTLKGSQLSKTLDPTSDAEQLGVARSYLADVTGRLQFTSSTEPTLRLPVTAAPKPVSKIEAKSVRLDVKKLSGTVKLGGRGLDQGSGSETYQGLVSTLTLGTTSTRQPAALDKVPGARAMDLQYVGANSTAPSVGAANGRLDIGISTWGNWTTLTKTSSGGPLEIDVLFDTDGDGKADFASYTTGSDDLDLTLVNTVDLKTGKRVDQQPLNGLFGDVDSNAFDTNVAVLPVLLSSIGVSQSNASKLRYQVSTWSSYNNVDGENVAVDETGWIGFNPFAPGAKVASPATTLADLPGQTLSVKLTDSKQKLLLLHHHNAAGDLSGKKKSEDGGKAEVVSFR</sequence>
<feature type="compositionally biased region" description="Basic and acidic residues" evidence="8">
    <location>
        <begin position="1081"/>
        <end position="1091"/>
    </location>
</feature>
<feature type="active site" description="Charge relay system" evidence="5 6">
    <location>
        <position position="618"/>
    </location>
</feature>
<keyword evidence="2 6" id="KW-0645">Protease</keyword>
<dbReference type="AlphaFoldDB" id="A0A399J944"/>
<dbReference type="EMBL" id="QQXK01000016">
    <property type="protein sequence ID" value="RII42075.1"/>
    <property type="molecule type" value="Genomic_DNA"/>
</dbReference>
<feature type="domain" description="Peptidase S8/S53" evidence="10">
    <location>
        <begin position="184"/>
        <end position="653"/>
    </location>
</feature>
<dbReference type="PROSITE" id="PS00136">
    <property type="entry name" value="SUBTILASE_ASP"/>
    <property type="match status" value="1"/>
</dbReference>
<dbReference type="Proteomes" id="UP000265419">
    <property type="component" value="Unassembled WGS sequence"/>
</dbReference>
<dbReference type="GO" id="GO:0004252">
    <property type="term" value="F:serine-type endopeptidase activity"/>
    <property type="evidence" value="ECO:0007669"/>
    <property type="project" value="UniProtKB-UniRule"/>
</dbReference>
<dbReference type="PROSITE" id="PS00138">
    <property type="entry name" value="SUBTILASE_SER"/>
    <property type="match status" value="1"/>
</dbReference>
<gene>
    <name evidence="11" type="ORF">DWB68_09130</name>
</gene>
<keyword evidence="3 6" id="KW-0378">Hydrolase</keyword>
<dbReference type="PRINTS" id="PR00723">
    <property type="entry name" value="SUBTILISIN"/>
</dbReference>
<protein>
    <submittedName>
        <fullName evidence="11">Subtilase</fullName>
    </submittedName>
</protein>
<reference evidence="11 12" key="1">
    <citation type="submission" date="2018-07" db="EMBL/GenBank/DDBJ databases">
        <title>Arthrobacter sp. nov., isolated from raw cow's milk with high bacterial count.</title>
        <authorList>
            <person name="Hahne J."/>
            <person name="Isele D."/>
            <person name="Lipski A."/>
        </authorList>
    </citation>
    <scope>NUCLEOTIDE SEQUENCE [LARGE SCALE GENOMIC DNA]</scope>
    <source>
        <strain evidence="11 12">JZ R-35</strain>
    </source>
</reference>
<feature type="region of interest" description="Disordered" evidence="8">
    <location>
        <begin position="558"/>
        <end position="595"/>
    </location>
</feature>
<feature type="region of interest" description="Disordered" evidence="8">
    <location>
        <begin position="1079"/>
        <end position="1098"/>
    </location>
</feature>
<dbReference type="InterPro" id="IPR023828">
    <property type="entry name" value="Peptidase_S8_Ser-AS"/>
</dbReference>
<evidence type="ECO:0000313" key="11">
    <source>
        <dbReference type="EMBL" id="RII42075.1"/>
    </source>
</evidence>
<dbReference type="InterPro" id="IPR022398">
    <property type="entry name" value="Peptidase_S8_His-AS"/>
</dbReference>
<keyword evidence="9" id="KW-0732">Signal</keyword>
<dbReference type="SUPFAM" id="SSF52743">
    <property type="entry name" value="Subtilisin-like"/>
    <property type="match status" value="1"/>
</dbReference>
<comment type="caution">
    <text evidence="11">The sequence shown here is derived from an EMBL/GenBank/DDBJ whole genome shotgun (WGS) entry which is preliminary data.</text>
</comment>
<dbReference type="CDD" id="cd07474">
    <property type="entry name" value="Peptidases_S8_subtilisin_Vpr-like"/>
    <property type="match status" value="1"/>
</dbReference>
<dbReference type="InterPro" id="IPR034213">
    <property type="entry name" value="S8_Vpr-like"/>
</dbReference>
<dbReference type="GO" id="GO:0006508">
    <property type="term" value="P:proteolysis"/>
    <property type="evidence" value="ECO:0007669"/>
    <property type="project" value="UniProtKB-KW"/>
</dbReference>
<evidence type="ECO:0000256" key="9">
    <source>
        <dbReference type="SAM" id="SignalP"/>
    </source>
</evidence>
<feature type="compositionally biased region" description="Polar residues" evidence="8">
    <location>
        <begin position="562"/>
        <end position="580"/>
    </location>
</feature>
<name>A0A399J944_9MICC</name>
<evidence type="ECO:0000256" key="4">
    <source>
        <dbReference type="ARBA" id="ARBA00022825"/>
    </source>
</evidence>
<evidence type="ECO:0000256" key="6">
    <source>
        <dbReference type="PROSITE-ProRule" id="PRU01240"/>
    </source>
</evidence>
<dbReference type="Gene3D" id="3.40.50.200">
    <property type="entry name" value="Peptidase S8/S53 domain"/>
    <property type="match status" value="2"/>
</dbReference>
<organism evidence="11 12">
    <name type="scientific">Galactobacter valiniphilus</name>
    <dbReference type="NCBI Taxonomy" id="2676122"/>
    <lineage>
        <taxon>Bacteria</taxon>
        <taxon>Bacillati</taxon>
        <taxon>Actinomycetota</taxon>
        <taxon>Actinomycetes</taxon>
        <taxon>Micrococcales</taxon>
        <taxon>Micrococcaceae</taxon>
        <taxon>Galactobacter</taxon>
    </lineage>
</organism>
<dbReference type="PROSITE" id="PS51892">
    <property type="entry name" value="SUBTILASE"/>
    <property type="match status" value="1"/>
</dbReference>
<dbReference type="InterPro" id="IPR023827">
    <property type="entry name" value="Peptidase_S8_Asp-AS"/>
</dbReference>
<dbReference type="RefSeq" id="WP_119424831.1">
    <property type="nucleotide sequence ID" value="NZ_QQXK01000016.1"/>
</dbReference>
<evidence type="ECO:0000256" key="7">
    <source>
        <dbReference type="RuleBase" id="RU003355"/>
    </source>
</evidence>
<keyword evidence="12" id="KW-1185">Reference proteome</keyword>
<dbReference type="PROSITE" id="PS51318">
    <property type="entry name" value="TAT"/>
    <property type="match status" value="1"/>
</dbReference>
<feature type="active site" description="Charge relay system" evidence="5 6">
    <location>
        <position position="193"/>
    </location>
</feature>
<evidence type="ECO:0000256" key="3">
    <source>
        <dbReference type="ARBA" id="ARBA00022801"/>
    </source>
</evidence>
<evidence type="ECO:0000256" key="8">
    <source>
        <dbReference type="SAM" id="MobiDB-lite"/>
    </source>
</evidence>
<keyword evidence="4 6" id="KW-0720">Serine protease</keyword>
<comment type="similarity">
    <text evidence="1 6 7">Belongs to the peptidase S8 family.</text>
</comment>
<evidence type="ECO:0000259" key="10">
    <source>
        <dbReference type="Pfam" id="PF00082"/>
    </source>
</evidence>
<dbReference type="InterPro" id="IPR036852">
    <property type="entry name" value="Peptidase_S8/S53_dom_sf"/>
</dbReference>
<dbReference type="InterPro" id="IPR000209">
    <property type="entry name" value="Peptidase_S8/S53_dom"/>
</dbReference>
<dbReference type="PANTHER" id="PTHR43806">
    <property type="entry name" value="PEPTIDASE S8"/>
    <property type="match status" value="1"/>
</dbReference>
<dbReference type="InterPro" id="IPR006311">
    <property type="entry name" value="TAT_signal"/>
</dbReference>
<dbReference type="InterPro" id="IPR015500">
    <property type="entry name" value="Peptidase_S8_subtilisin-rel"/>
</dbReference>
<dbReference type="Pfam" id="PF00082">
    <property type="entry name" value="Peptidase_S8"/>
    <property type="match status" value="1"/>
</dbReference>
<dbReference type="InterPro" id="IPR050131">
    <property type="entry name" value="Peptidase_S8_subtilisin-like"/>
</dbReference>
<dbReference type="PANTHER" id="PTHR43806:SF11">
    <property type="entry name" value="CEREVISIN-RELATED"/>
    <property type="match status" value="1"/>
</dbReference>
<evidence type="ECO:0000313" key="12">
    <source>
        <dbReference type="Proteomes" id="UP000265419"/>
    </source>
</evidence>
<evidence type="ECO:0000256" key="1">
    <source>
        <dbReference type="ARBA" id="ARBA00011073"/>
    </source>
</evidence>
<evidence type="ECO:0000256" key="5">
    <source>
        <dbReference type="PIRSR" id="PIRSR615500-1"/>
    </source>
</evidence>
<feature type="chain" id="PRO_5017322799" evidence="9">
    <location>
        <begin position="33"/>
        <end position="1098"/>
    </location>
</feature>
<dbReference type="PROSITE" id="PS00137">
    <property type="entry name" value="SUBTILASE_HIS"/>
    <property type="match status" value="1"/>
</dbReference>
<proteinExistence type="inferred from homology"/>
<accession>A0A399J944</accession>
<evidence type="ECO:0000256" key="2">
    <source>
        <dbReference type="ARBA" id="ARBA00022670"/>
    </source>
</evidence>
<feature type="active site" description="Charge relay system" evidence="5 6">
    <location>
        <position position="272"/>
    </location>
</feature>